<reference evidence="1" key="1">
    <citation type="submission" date="2020-04" db="EMBL/GenBank/DDBJ databases">
        <authorList>
            <person name="Chiriac C."/>
            <person name="Salcher M."/>
            <person name="Ghai R."/>
            <person name="Kavagutti S V."/>
        </authorList>
    </citation>
    <scope>NUCLEOTIDE SEQUENCE</scope>
</reference>
<name>A0A6J5NEL9_9CAUD</name>
<gene>
    <name evidence="1" type="ORF">UFOVP636_41</name>
</gene>
<accession>A0A6J5NEL9</accession>
<organism evidence="1">
    <name type="scientific">uncultured Caudovirales phage</name>
    <dbReference type="NCBI Taxonomy" id="2100421"/>
    <lineage>
        <taxon>Viruses</taxon>
        <taxon>Duplodnaviria</taxon>
        <taxon>Heunggongvirae</taxon>
        <taxon>Uroviricota</taxon>
        <taxon>Caudoviricetes</taxon>
        <taxon>Peduoviridae</taxon>
        <taxon>Maltschvirus</taxon>
        <taxon>Maltschvirus maltsch</taxon>
    </lineage>
</organism>
<sequence>MKGIELPILVYENSNYELEKLGIETSATDTKIVQFTFYNIDMIYQYEDDGVLLTAIYCGGKD</sequence>
<proteinExistence type="predicted"/>
<dbReference type="EMBL" id="LR796597">
    <property type="protein sequence ID" value="CAB4153959.1"/>
    <property type="molecule type" value="Genomic_DNA"/>
</dbReference>
<protein>
    <submittedName>
        <fullName evidence="1">Uncharacterized protein</fullName>
    </submittedName>
</protein>
<evidence type="ECO:0000313" key="1">
    <source>
        <dbReference type="EMBL" id="CAB4153959.1"/>
    </source>
</evidence>